<comment type="caution">
    <text evidence="2">The sequence shown here is derived from an EMBL/GenBank/DDBJ whole genome shotgun (WGS) entry which is preliminary data.</text>
</comment>
<gene>
    <name evidence="2" type="ORF">RDB_LOCUS131487</name>
</gene>
<dbReference type="AlphaFoldDB" id="A0A8H3HAM7"/>
<name>A0A8H3HAM7_9AGAM</name>
<evidence type="ECO:0000256" key="1">
    <source>
        <dbReference type="SAM" id="MobiDB-lite"/>
    </source>
</evidence>
<feature type="region of interest" description="Disordered" evidence="1">
    <location>
        <begin position="168"/>
        <end position="192"/>
    </location>
</feature>
<reference evidence="2" key="1">
    <citation type="submission" date="2021-01" db="EMBL/GenBank/DDBJ databases">
        <authorList>
            <person name="Kaushik A."/>
        </authorList>
    </citation>
    <scope>NUCLEOTIDE SEQUENCE</scope>
    <source>
        <strain evidence="2">AG6-10EEA</strain>
    </source>
</reference>
<protein>
    <submittedName>
        <fullName evidence="2">Uncharacterized protein</fullName>
    </submittedName>
</protein>
<dbReference type="EMBL" id="CAJMXA010003707">
    <property type="protein sequence ID" value="CAE6512625.1"/>
    <property type="molecule type" value="Genomic_DNA"/>
</dbReference>
<evidence type="ECO:0000313" key="3">
    <source>
        <dbReference type="Proteomes" id="UP000663853"/>
    </source>
</evidence>
<organism evidence="2 3">
    <name type="scientific">Rhizoctonia solani</name>
    <dbReference type="NCBI Taxonomy" id="456999"/>
    <lineage>
        <taxon>Eukaryota</taxon>
        <taxon>Fungi</taxon>
        <taxon>Dikarya</taxon>
        <taxon>Basidiomycota</taxon>
        <taxon>Agaricomycotina</taxon>
        <taxon>Agaricomycetes</taxon>
        <taxon>Cantharellales</taxon>
        <taxon>Ceratobasidiaceae</taxon>
        <taxon>Rhizoctonia</taxon>
    </lineage>
</organism>
<proteinExistence type="predicted"/>
<evidence type="ECO:0000313" key="2">
    <source>
        <dbReference type="EMBL" id="CAE6512625.1"/>
    </source>
</evidence>
<sequence length="355" mass="39751">MTMEALRSPLANEHIYTPPLLPAHLSGAYGLKTIVGFPTNEDIKAIHAAIGAVDAGARVPHLYDPDLSLRLSQHLFSVQMAVYRKSYPLDLFPDNTYTPPQLPAHIPITLEPIVGVPSKQQLKSAQDAMRVSESPLSDPDLNMQLSQHLFNLQFARYIQDSTFGQFTPKSEVSRRVSQESQEDSTIHNDHANTQLPSESVCEVVVPRPSMTEPTQSGCQCSTTPEIKEQGETMMDIKKIMIESKGVLENMNRVLTAVQRNQIVVGEWSNHNYAHVNPVNEQGVTATECGLPQFRFSYYRGQYWTHLPALDLARYLKFFGIGTHLLEGGESPRIKNGQESEAKTVLFKHMGMVYIY</sequence>
<accession>A0A8H3HAM7</accession>
<dbReference type="Proteomes" id="UP000663853">
    <property type="component" value="Unassembled WGS sequence"/>
</dbReference>